<dbReference type="VEuPathDB" id="FungiDB:CH63R_08645"/>
<reference evidence="2" key="1">
    <citation type="journal article" date="2012" name="Nat. Genet.">
        <title>Lifestyle transitions in plant pathogenic Colletotrichum fungi deciphered by genome and transcriptome analyses.</title>
        <authorList>
            <person name="O'Connell R.J."/>
            <person name="Thon M.R."/>
            <person name="Hacquard S."/>
            <person name="Amyotte S.G."/>
            <person name="Kleemann J."/>
            <person name="Torres M.F."/>
            <person name="Damm U."/>
            <person name="Buiate E.A."/>
            <person name="Epstein L."/>
            <person name="Alkan N."/>
            <person name="Altmueller J."/>
            <person name="Alvarado-Balderrama L."/>
            <person name="Bauser C.A."/>
            <person name="Becker C."/>
            <person name="Birren B.W."/>
            <person name="Chen Z."/>
            <person name="Choi J."/>
            <person name="Crouch J.A."/>
            <person name="Duvick J.P."/>
            <person name="Farman M.A."/>
            <person name="Gan P."/>
            <person name="Heiman D."/>
            <person name="Henrissat B."/>
            <person name="Howard R.J."/>
            <person name="Kabbage M."/>
            <person name="Koch C."/>
            <person name="Kracher B."/>
            <person name="Kubo Y."/>
            <person name="Law A.D."/>
            <person name="Lebrun M.-H."/>
            <person name="Lee Y.-H."/>
            <person name="Miyara I."/>
            <person name="Moore N."/>
            <person name="Neumann U."/>
            <person name="Nordstroem K."/>
            <person name="Panaccione D.G."/>
            <person name="Panstruga R."/>
            <person name="Place M."/>
            <person name="Proctor R.H."/>
            <person name="Prusky D."/>
            <person name="Rech G."/>
            <person name="Reinhardt R."/>
            <person name="Rollins J.A."/>
            <person name="Rounsley S."/>
            <person name="Schardl C.L."/>
            <person name="Schwartz D.C."/>
            <person name="Shenoy N."/>
            <person name="Shirasu K."/>
            <person name="Sikhakolli U.R."/>
            <person name="Stueber K."/>
            <person name="Sukno S.A."/>
            <person name="Sweigard J.A."/>
            <person name="Takano Y."/>
            <person name="Takahara H."/>
            <person name="Trail F."/>
            <person name="van der Does H.C."/>
            <person name="Voll L.M."/>
            <person name="Will I."/>
            <person name="Young S."/>
            <person name="Zeng Q."/>
            <person name="Zhang J."/>
            <person name="Zhou S."/>
            <person name="Dickman M.B."/>
            <person name="Schulze-Lefert P."/>
            <person name="Ver Loren van Themaat E."/>
            <person name="Ma L.-J."/>
            <person name="Vaillancourt L.J."/>
        </authorList>
    </citation>
    <scope>NUCLEOTIDE SEQUENCE [LARGE SCALE GENOMIC DNA]</scope>
    <source>
        <strain evidence="2">IMI 349063</strain>
    </source>
</reference>
<name>H1UZR0_COLHI</name>
<evidence type="ECO:0000313" key="2">
    <source>
        <dbReference type="Proteomes" id="UP000007174"/>
    </source>
</evidence>
<proteinExistence type="predicted"/>
<dbReference type="HOGENOM" id="CLU_1992472_0_0_1"/>
<gene>
    <name evidence="1" type="ORF">CH063_05650</name>
</gene>
<dbReference type="EMBL" id="CACQ02000770">
    <property type="protein sequence ID" value="CCF33461.1"/>
    <property type="molecule type" value="Genomic_DNA"/>
</dbReference>
<sequence>MACLLILNNGHRTAKRSQHLNQTSRAYCYNKHNHGREWSLSDPSERLPLGHTPPPFYPGKGVFPSKHSARHETLGFQCSSNCLLRKLPTLTRMVSAQSYYFLFLRTAPRRSPSYQCLKQATVRWW</sequence>
<accession>H1UZR0</accession>
<dbReference type="AlphaFoldDB" id="H1UZR0"/>
<protein>
    <submittedName>
        <fullName evidence="1">Uncharacterized protein</fullName>
    </submittedName>
</protein>
<organism evidence="1 2">
    <name type="scientific">Colletotrichum higginsianum (strain IMI 349063)</name>
    <name type="common">Crucifer anthracnose fungus</name>
    <dbReference type="NCBI Taxonomy" id="759273"/>
    <lineage>
        <taxon>Eukaryota</taxon>
        <taxon>Fungi</taxon>
        <taxon>Dikarya</taxon>
        <taxon>Ascomycota</taxon>
        <taxon>Pezizomycotina</taxon>
        <taxon>Sordariomycetes</taxon>
        <taxon>Hypocreomycetidae</taxon>
        <taxon>Glomerellales</taxon>
        <taxon>Glomerellaceae</taxon>
        <taxon>Colletotrichum</taxon>
        <taxon>Colletotrichum destructivum species complex</taxon>
    </lineage>
</organism>
<evidence type="ECO:0000313" key="1">
    <source>
        <dbReference type="EMBL" id="CCF33461.1"/>
    </source>
</evidence>
<dbReference type="Proteomes" id="UP000007174">
    <property type="component" value="Unassembled WGS sequence"/>
</dbReference>